<evidence type="ECO:0000256" key="2">
    <source>
        <dbReference type="ARBA" id="ARBA00022679"/>
    </source>
</evidence>
<gene>
    <name evidence="5" type="ORF">CYJ47_05785</name>
</gene>
<protein>
    <submittedName>
        <fullName evidence="5">Sugar O-acetyltransferase</fullName>
        <ecNumber evidence="5">2.3.1.-</ecNumber>
    </submittedName>
</protein>
<dbReference type="AlphaFoldDB" id="A0AAF0YWK7"/>
<dbReference type="PANTHER" id="PTHR23416:SF23">
    <property type="entry name" value="ACETYLTRANSFERASE C18B11.09C-RELATED"/>
    <property type="match status" value="1"/>
</dbReference>
<sequence length="211" mass="23166">MFDHGMDRLRSGTWHIPSSAEIFARREISTRHLKRLNELANTDQEAARTELAALLAPDSAIPGVFAPIYVDYGVNIRFGEGCFVNFNCVFLDTAEITIGRGTLFGPACQIITVEHPVNDVVMRRKEWERARPITIGDDCWFGAGAMVMPGVTVGDRCVIAAGSVVTRDVPSDSLVVGTPGVVKRKLNQGGDHLEREDLTDPEERASVDKQD</sequence>
<keyword evidence="2 5" id="KW-0808">Transferase</keyword>
<evidence type="ECO:0000256" key="4">
    <source>
        <dbReference type="SAM" id="MobiDB-lite"/>
    </source>
</evidence>
<dbReference type="Proteomes" id="UP000234560">
    <property type="component" value="Chromosome"/>
</dbReference>
<evidence type="ECO:0000256" key="1">
    <source>
        <dbReference type="ARBA" id="ARBA00007274"/>
    </source>
</evidence>
<evidence type="ECO:0000256" key="3">
    <source>
        <dbReference type="ARBA" id="ARBA00023315"/>
    </source>
</evidence>
<dbReference type="InterPro" id="IPR051159">
    <property type="entry name" value="Hexapeptide_acetyltransf"/>
</dbReference>
<dbReference type="RefSeq" id="WP_016457547.1">
    <property type="nucleotide sequence ID" value="NZ_CP136958.1"/>
</dbReference>
<organism evidence="5 6">
    <name type="scientific">Corynebacterium pyruviciproducens</name>
    <dbReference type="NCBI Taxonomy" id="598660"/>
    <lineage>
        <taxon>Bacteria</taxon>
        <taxon>Bacillati</taxon>
        <taxon>Actinomycetota</taxon>
        <taxon>Actinomycetes</taxon>
        <taxon>Mycobacteriales</taxon>
        <taxon>Corynebacteriaceae</taxon>
        <taxon>Corynebacterium</taxon>
    </lineage>
</organism>
<dbReference type="InterPro" id="IPR011004">
    <property type="entry name" value="Trimer_LpxA-like_sf"/>
</dbReference>
<dbReference type="Gene3D" id="2.160.10.10">
    <property type="entry name" value="Hexapeptide repeat proteins"/>
    <property type="match status" value="1"/>
</dbReference>
<proteinExistence type="inferred from homology"/>
<dbReference type="EMBL" id="CP136958">
    <property type="protein sequence ID" value="WOT03264.1"/>
    <property type="molecule type" value="Genomic_DNA"/>
</dbReference>
<dbReference type="SUPFAM" id="SSF51161">
    <property type="entry name" value="Trimeric LpxA-like enzymes"/>
    <property type="match status" value="1"/>
</dbReference>
<dbReference type="GO" id="GO:0005829">
    <property type="term" value="C:cytosol"/>
    <property type="evidence" value="ECO:0007669"/>
    <property type="project" value="TreeGrafter"/>
</dbReference>
<dbReference type="PANTHER" id="PTHR23416">
    <property type="entry name" value="SIALIC ACID SYNTHASE-RELATED"/>
    <property type="match status" value="1"/>
</dbReference>
<dbReference type="CDD" id="cd03357">
    <property type="entry name" value="LbH_MAT_GAT"/>
    <property type="match status" value="1"/>
</dbReference>
<dbReference type="EC" id="2.3.1.-" evidence="5"/>
<evidence type="ECO:0000313" key="5">
    <source>
        <dbReference type="EMBL" id="WOT03264.1"/>
    </source>
</evidence>
<feature type="region of interest" description="Disordered" evidence="4">
    <location>
        <begin position="187"/>
        <end position="211"/>
    </location>
</feature>
<dbReference type="GO" id="GO:0008374">
    <property type="term" value="F:O-acyltransferase activity"/>
    <property type="evidence" value="ECO:0007669"/>
    <property type="project" value="TreeGrafter"/>
</dbReference>
<dbReference type="KEGG" id="cpyr:CYJ47_05785"/>
<evidence type="ECO:0000313" key="6">
    <source>
        <dbReference type="Proteomes" id="UP000234560"/>
    </source>
</evidence>
<dbReference type="InterPro" id="IPR001451">
    <property type="entry name" value="Hexapep"/>
</dbReference>
<reference evidence="5" key="2">
    <citation type="submission" date="2023-10" db="EMBL/GenBank/DDBJ databases">
        <authorList>
            <person name="Choi B."/>
        </authorList>
    </citation>
    <scope>NUCLEOTIDE SEQUENCE</scope>
    <source>
        <strain evidence="5">UMB0763</strain>
    </source>
</reference>
<comment type="similarity">
    <text evidence="1">Belongs to the transferase hexapeptide repeat family.</text>
</comment>
<dbReference type="FunFam" id="2.160.10.10:FF:000025">
    <property type="entry name" value="Hexapeptide-repeat containing-acetyltransferase"/>
    <property type="match status" value="1"/>
</dbReference>
<accession>A0AAF0YWK7</accession>
<feature type="compositionally biased region" description="Basic and acidic residues" evidence="4">
    <location>
        <begin position="191"/>
        <end position="211"/>
    </location>
</feature>
<dbReference type="Pfam" id="PF14602">
    <property type="entry name" value="Hexapep_2"/>
    <property type="match status" value="1"/>
</dbReference>
<keyword evidence="3 5" id="KW-0012">Acyltransferase</keyword>
<reference evidence="5" key="1">
    <citation type="submission" date="2017-12" db="EMBL/GenBank/DDBJ databases">
        <authorList>
            <person name="Thomas-White K."/>
            <person name="Wolfe A.J."/>
        </authorList>
    </citation>
    <scope>NUCLEOTIDE SEQUENCE</scope>
    <source>
        <strain evidence="5">UMB0763</strain>
    </source>
</reference>
<name>A0AAF0YWK7_9CORY</name>